<dbReference type="InterPro" id="IPR050519">
    <property type="entry name" value="Glycosyltransf_28_UgtP"/>
</dbReference>
<protein>
    <submittedName>
        <fullName evidence="5">Glycosyltransferase</fullName>
        <ecNumber evidence="5">2.4.-.-</ecNumber>
    </submittedName>
</protein>
<accession>A0ABV8KQX0</accession>
<comment type="similarity">
    <text evidence="1">Belongs to the glycosyltransferase 28 family.</text>
</comment>
<proteinExistence type="inferred from homology"/>
<organism evidence="5 6">
    <name type="scientific">Micromonospora zhanjiangensis</name>
    <dbReference type="NCBI Taxonomy" id="1522057"/>
    <lineage>
        <taxon>Bacteria</taxon>
        <taxon>Bacillati</taxon>
        <taxon>Actinomycetota</taxon>
        <taxon>Actinomycetes</taxon>
        <taxon>Micromonosporales</taxon>
        <taxon>Micromonosporaceae</taxon>
        <taxon>Micromonospora</taxon>
    </lineage>
</organism>
<dbReference type="RefSeq" id="WP_377548974.1">
    <property type="nucleotide sequence ID" value="NZ_JBHSBN010000016.1"/>
</dbReference>
<gene>
    <name evidence="5" type="ORF">ACFOX0_21770</name>
</gene>
<feature type="domain" description="Diacylglycerol glucosyltransferase N-terminal" evidence="4">
    <location>
        <begin position="56"/>
        <end position="167"/>
    </location>
</feature>
<dbReference type="PANTHER" id="PTHR43025">
    <property type="entry name" value="MONOGALACTOSYLDIACYLGLYCEROL SYNTHASE"/>
    <property type="match status" value="1"/>
</dbReference>
<dbReference type="InterPro" id="IPR009695">
    <property type="entry name" value="Diacylglyc_glucosyltr_N"/>
</dbReference>
<evidence type="ECO:0000259" key="4">
    <source>
        <dbReference type="Pfam" id="PF06925"/>
    </source>
</evidence>
<keyword evidence="3 5" id="KW-0808">Transferase</keyword>
<keyword evidence="6" id="KW-1185">Reference proteome</keyword>
<comment type="caution">
    <text evidence="5">The sequence shown here is derived from an EMBL/GenBank/DDBJ whole genome shotgun (WGS) entry which is preliminary data.</text>
</comment>
<dbReference type="Pfam" id="PF06925">
    <property type="entry name" value="MGDG_synth"/>
    <property type="match status" value="1"/>
</dbReference>
<evidence type="ECO:0000256" key="1">
    <source>
        <dbReference type="ARBA" id="ARBA00006962"/>
    </source>
</evidence>
<dbReference type="Proteomes" id="UP001595868">
    <property type="component" value="Unassembled WGS sequence"/>
</dbReference>
<evidence type="ECO:0000313" key="5">
    <source>
        <dbReference type="EMBL" id="MFC4108550.1"/>
    </source>
</evidence>
<dbReference type="Gene3D" id="3.40.50.2000">
    <property type="entry name" value="Glycogen Phosphorylase B"/>
    <property type="match status" value="1"/>
</dbReference>
<sequence length="440" mass="47131">MTFNDRVVIVSASAGAGHDGASRELARRLRERGLAADCLDLADLFPWRLGRLLQGTYHGMLSRLPWFYGFLFSIGARFGGAAPSTRALLRPIRRRALAVLPPDTRAVVSTYPVVSQVFGPLRRDGRLAVPVITYLTDFAVNPIWVSPGVDLHCAAHRTTRSEARRLGAGGVRVVGRMVGPDFRPGSEAEKRRARERFGLPAQGRLALLVAGSWGVGEVARTAAEIARTGVATPVVVCGRNGALCRRLTRRPGVHVFGWVDDMPALLRAADVLVENAGGLTALEAMASGLPVATYRPIPGHGRANAATMDRAAVTTWVRRRRDLGPVLLELTDGVRGRRQRAIGLGLFESDPTAEIAAVVRGRVPAAVRPPIRTTRWTSRAGAVAVVATAALLAWHGSASLRAVAAGRAPRDDRPAAVLGWVTPRPAGDRCGPVRPTAPRW</sequence>
<dbReference type="EC" id="2.4.-.-" evidence="5"/>
<reference evidence="6" key="1">
    <citation type="journal article" date="2019" name="Int. J. Syst. Evol. Microbiol.">
        <title>The Global Catalogue of Microorganisms (GCM) 10K type strain sequencing project: providing services to taxonomists for standard genome sequencing and annotation.</title>
        <authorList>
            <consortium name="The Broad Institute Genomics Platform"/>
            <consortium name="The Broad Institute Genome Sequencing Center for Infectious Disease"/>
            <person name="Wu L."/>
            <person name="Ma J."/>
        </authorList>
    </citation>
    <scope>NUCLEOTIDE SEQUENCE [LARGE SCALE GENOMIC DNA]</scope>
    <source>
        <strain evidence="6">2902at01</strain>
    </source>
</reference>
<evidence type="ECO:0000256" key="2">
    <source>
        <dbReference type="ARBA" id="ARBA00022676"/>
    </source>
</evidence>
<dbReference type="PANTHER" id="PTHR43025:SF3">
    <property type="entry name" value="MONOGALACTOSYLDIACYLGLYCEROL SYNTHASE 1, CHLOROPLASTIC"/>
    <property type="match status" value="1"/>
</dbReference>
<dbReference type="Pfam" id="PF13692">
    <property type="entry name" value="Glyco_trans_1_4"/>
    <property type="match status" value="1"/>
</dbReference>
<name>A0ABV8KQX0_9ACTN</name>
<dbReference type="GO" id="GO:0016757">
    <property type="term" value="F:glycosyltransferase activity"/>
    <property type="evidence" value="ECO:0007669"/>
    <property type="project" value="UniProtKB-KW"/>
</dbReference>
<evidence type="ECO:0000313" key="6">
    <source>
        <dbReference type="Proteomes" id="UP001595868"/>
    </source>
</evidence>
<dbReference type="SUPFAM" id="SSF53756">
    <property type="entry name" value="UDP-Glycosyltransferase/glycogen phosphorylase"/>
    <property type="match status" value="1"/>
</dbReference>
<keyword evidence="2 5" id="KW-0328">Glycosyltransferase</keyword>
<evidence type="ECO:0000256" key="3">
    <source>
        <dbReference type="ARBA" id="ARBA00022679"/>
    </source>
</evidence>
<dbReference type="EMBL" id="JBHSBN010000016">
    <property type="protein sequence ID" value="MFC4108550.1"/>
    <property type="molecule type" value="Genomic_DNA"/>
</dbReference>